<evidence type="ECO:0000313" key="3">
    <source>
        <dbReference type="Proteomes" id="UP000480548"/>
    </source>
</evidence>
<dbReference type="Proteomes" id="UP000480548">
    <property type="component" value="Unassembled WGS sequence"/>
</dbReference>
<protein>
    <submittedName>
        <fullName evidence="2">Uncharacterized protein</fullName>
    </submittedName>
</protein>
<dbReference type="EMBL" id="WIQZ01000034">
    <property type="protein sequence ID" value="KAF3134874.1"/>
    <property type="molecule type" value="Genomic_DNA"/>
</dbReference>
<sequence length="82" mass="8828">MYEGGRVLKDGLDNSNRRKFPGSDFLAKKTERRVECGREVDTKMAICDEAVDDGGDDDDDDVEVDGDGDGDVDGDVGVEVDG</sequence>
<dbReference type="AlphaFoldDB" id="A0A7C8JVP8"/>
<feature type="region of interest" description="Disordered" evidence="1">
    <location>
        <begin position="48"/>
        <end position="82"/>
    </location>
</feature>
<gene>
    <name evidence="2" type="ORF">TWF703_006204</name>
</gene>
<proteinExistence type="predicted"/>
<feature type="compositionally biased region" description="Acidic residues" evidence="1">
    <location>
        <begin position="49"/>
        <end position="82"/>
    </location>
</feature>
<evidence type="ECO:0000256" key="1">
    <source>
        <dbReference type="SAM" id="MobiDB-lite"/>
    </source>
</evidence>
<name>A0A7C8JVP8_ORBOL</name>
<reference evidence="2 3" key="1">
    <citation type="submission" date="2019-06" db="EMBL/GenBank/DDBJ databases">
        <authorList>
            <person name="Palmer J.M."/>
        </authorList>
    </citation>
    <scope>NUCLEOTIDE SEQUENCE [LARGE SCALE GENOMIC DNA]</scope>
    <source>
        <strain evidence="2 3">TWF703</strain>
    </source>
</reference>
<evidence type="ECO:0000313" key="2">
    <source>
        <dbReference type="EMBL" id="KAF3134874.1"/>
    </source>
</evidence>
<accession>A0A7C8JVP8</accession>
<organism evidence="2 3">
    <name type="scientific">Orbilia oligospora</name>
    <name type="common">Nematode-trapping fungus</name>
    <name type="synonym">Arthrobotrys oligospora</name>
    <dbReference type="NCBI Taxonomy" id="2813651"/>
    <lineage>
        <taxon>Eukaryota</taxon>
        <taxon>Fungi</taxon>
        <taxon>Dikarya</taxon>
        <taxon>Ascomycota</taxon>
        <taxon>Pezizomycotina</taxon>
        <taxon>Orbiliomycetes</taxon>
        <taxon>Orbiliales</taxon>
        <taxon>Orbiliaceae</taxon>
        <taxon>Orbilia</taxon>
    </lineage>
</organism>
<comment type="caution">
    <text evidence="2">The sequence shown here is derived from an EMBL/GenBank/DDBJ whole genome shotgun (WGS) entry which is preliminary data.</text>
</comment>